<keyword evidence="2" id="KW-0732">Signal</keyword>
<comment type="caution">
    <text evidence="3">The sequence shown here is derived from an EMBL/GenBank/DDBJ whole genome shotgun (WGS) entry which is preliminary data.</text>
</comment>
<evidence type="ECO:0000313" key="3">
    <source>
        <dbReference type="EMBL" id="TRD09959.1"/>
    </source>
</evidence>
<dbReference type="RefSeq" id="WP_142789249.1">
    <property type="nucleotide sequence ID" value="NZ_VHJK01000002.1"/>
</dbReference>
<organism evidence="3 4">
    <name type="scientific">Erythrobacter insulae</name>
    <dbReference type="NCBI Taxonomy" id="2584124"/>
    <lineage>
        <taxon>Bacteria</taxon>
        <taxon>Pseudomonadati</taxon>
        <taxon>Pseudomonadota</taxon>
        <taxon>Alphaproteobacteria</taxon>
        <taxon>Sphingomonadales</taxon>
        <taxon>Erythrobacteraceae</taxon>
        <taxon>Erythrobacter/Porphyrobacter group</taxon>
        <taxon>Erythrobacter</taxon>
    </lineage>
</organism>
<feature type="compositionally biased region" description="Low complexity" evidence="1">
    <location>
        <begin position="46"/>
        <end position="58"/>
    </location>
</feature>
<dbReference type="Gene3D" id="3.30.10.10">
    <property type="entry name" value="Trypsin Inhibitor V, subunit A"/>
    <property type="match status" value="1"/>
</dbReference>
<evidence type="ECO:0000256" key="2">
    <source>
        <dbReference type="SAM" id="SignalP"/>
    </source>
</evidence>
<accession>A0A547P747</accession>
<feature type="chain" id="PRO_5021844652" description="Peptidase inhibitor I78" evidence="2">
    <location>
        <begin position="21"/>
        <end position="157"/>
    </location>
</feature>
<keyword evidence="4" id="KW-1185">Reference proteome</keyword>
<dbReference type="OrthoDB" id="7391547at2"/>
<name>A0A547P747_9SPHN</name>
<feature type="signal peptide" evidence="2">
    <location>
        <begin position="1"/>
        <end position="20"/>
    </location>
</feature>
<evidence type="ECO:0008006" key="5">
    <source>
        <dbReference type="Google" id="ProtNLM"/>
    </source>
</evidence>
<sequence length="157" mass="16165">MTSFRAIAAATILLALSACGSDPDSADEARNAADDFAARINGVGDGANNNPPTTGNAPRSVATPTIAEPLQPQAQAAFTPGTANDPASETCGANKMGPFIGMVADVRTRVDIEDVAGPGREIRFLRPGGAFVQPDASNPRLNVMLDSQDIIRDARCG</sequence>
<feature type="region of interest" description="Disordered" evidence="1">
    <location>
        <begin position="42"/>
        <end position="61"/>
    </location>
</feature>
<evidence type="ECO:0000256" key="1">
    <source>
        <dbReference type="SAM" id="MobiDB-lite"/>
    </source>
</evidence>
<protein>
    <recommendedName>
        <fullName evidence="5">Peptidase inhibitor I78</fullName>
    </recommendedName>
</protein>
<evidence type="ECO:0000313" key="4">
    <source>
        <dbReference type="Proteomes" id="UP000316343"/>
    </source>
</evidence>
<dbReference type="PROSITE" id="PS51257">
    <property type="entry name" value="PROKAR_LIPOPROTEIN"/>
    <property type="match status" value="1"/>
</dbReference>
<gene>
    <name evidence="3" type="ORF">FGU71_13215</name>
</gene>
<reference evidence="3 4" key="1">
    <citation type="submission" date="2019-06" db="EMBL/GenBank/DDBJ databases">
        <title>Erythrobacter insulae sp. nov., isolated from a tidal flat.</title>
        <authorList>
            <person name="Yoon J.-H."/>
        </authorList>
    </citation>
    <scope>NUCLEOTIDE SEQUENCE [LARGE SCALE GENOMIC DNA]</scope>
    <source>
        <strain evidence="3 4">JBTF-M21</strain>
    </source>
</reference>
<dbReference type="Proteomes" id="UP000316343">
    <property type="component" value="Unassembled WGS sequence"/>
</dbReference>
<dbReference type="AlphaFoldDB" id="A0A547P747"/>
<proteinExistence type="predicted"/>
<dbReference type="EMBL" id="VHJK01000002">
    <property type="protein sequence ID" value="TRD09959.1"/>
    <property type="molecule type" value="Genomic_DNA"/>
</dbReference>